<dbReference type="PANTHER" id="PTHR12015:SF108">
    <property type="entry name" value="C-C MOTIF CHEMOKINE 20"/>
    <property type="match status" value="1"/>
</dbReference>
<evidence type="ECO:0000256" key="2">
    <source>
        <dbReference type="SAM" id="SignalP"/>
    </source>
</evidence>
<sequence length="137" mass="15205">MGSLSISLLLCLATVLLSDVTCQRKGRSACSCLKTTNTVVQKENIVYYRRQLAGRCHIDAIIFTTVRNRIICADPKKPWVIRAIQYVDKKKGAVKSTARPVNSTPTYKTTPALNTTSDLNTTQLLKEPDHLKPAKIC</sequence>
<dbReference type="InterPro" id="IPR036048">
    <property type="entry name" value="Interleukin_8-like_sf"/>
</dbReference>
<keyword evidence="5" id="KW-1185">Reference proteome</keyword>
<dbReference type="PANTHER" id="PTHR12015">
    <property type="entry name" value="SMALL INDUCIBLE CYTOKINE A"/>
    <property type="match status" value="1"/>
</dbReference>
<dbReference type="GO" id="GO:0008009">
    <property type="term" value="F:chemokine activity"/>
    <property type="evidence" value="ECO:0007669"/>
    <property type="project" value="InterPro"/>
</dbReference>
<dbReference type="GO" id="GO:0006955">
    <property type="term" value="P:immune response"/>
    <property type="evidence" value="ECO:0007669"/>
    <property type="project" value="InterPro"/>
</dbReference>
<proteinExistence type="predicted"/>
<protein>
    <submittedName>
        <fullName evidence="4">C-C motif chemokine 2</fullName>
    </submittedName>
</protein>
<organism evidence="4 5">
    <name type="scientific">Triplophysa tibetana</name>
    <dbReference type="NCBI Taxonomy" id="1572043"/>
    <lineage>
        <taxon>Eukaryota</taxon>
        <taxon>Metazoa</taxon>
        <taxon>Chordata</taxon>
        <taxon>Craniata</taxon>
        <taxon>Vertebrata</taxon>
        <taxon>Euteleostomi</taxon>
        <taxon>Actinopterygii</taxon>
        <taxon>Neopterygii</taxon>
        <taxon>Teleostei</taxon>
        <taxon>Ostariophysi</taxon>
        <taxon>Cypriniformes</taxon>
        <taxon>Nemacheilidae</taxon>
        <taxon>Triplophysa</taxon>
    </lineage>
</organism>
<dbReference type="SMART" id="SM00199">
    <property type="entry name" value="SCY"/>
    <property type="match status" value="1"/>
</dbReference>
<evidence type="ECO:0000313" key="5">
    <source>
        <dbReference type="Proteomes" id="UP000324632"/>
    </source>
</evidence>
<dbReference type="Gene3D" id="2.40.50.40">
    <property type="match status" value="1"/>
</dbReference>
<name>A0A5A9N3R2_9TELE</name>
<accession>A0A5A9N3R2</accession>
<dbReference type="SUPFAM" id="SSF54117">
    <property type="entry name" value="Interleukin 8-like chemokines"/>
    <property type="match status" value="1"/>
</dbReference>
<keyword evidence="1" id="KW-0202">Cytokine</keyword>
<evidence type="ECO:0000259" key="3">
    <source>
        <dbReference type="SMART" id="SM00199"/>
    </source>
</evidence>
<evidence type="ECO:0000313" key="4">
    <source>
        <dbReference type="EMBL" id="KAA0704654.1"/>
    </source>
</evidence>
<dbReference type="OrthoDB" id="8900217at2759"/>
<dbReference type="InterPro" id="IPR039809">
    <property type="entry name" value="Chemokine_b/g/d"/>
</dbReference>
<keyword evidence="2" id="KW-0732">Signal</keyword>
<feature type="domain" description="Chemokine interleukin-8-like" evidence="3">
    <location>
        <begin position="27"/>
        <end position="87"/>
    </location>
</feature>
<feature type="chain" id="PRO_5023038305" evidence="2">
    <location>
        <begin position="19"/>
        <end position="137"/>
    </location>
</feature>
<evidence type="ECO:0000256" key="1">
    <source>
        <dbReference type="ARBA" id="ARBA00022514"/>
    </source>
</evidence>
<dbReference type="GO" id="GO:0005615">
    <property type="term" value="C:extracellular space"/>
    <property type="evidence" value="ECO:0007669"/>
    <property type="project" value="UniProtKB-KW"/>
</dbReference>
<feature type="signal peptide" evidence="2">
    <location>
        <begin position="1"/>
        <end position="18"/>
    </location>
</feature>
<dbReference type="CDD" id="cd00272">
    <property type="entry name" value="Chemokine_CC"/>
    <property type="match status" value="1"/>
</dbReference>
<reference evidence="4 5" key="1">
    <citation type="journal article" date="2019" name="Mol. Ecol. Resour.">
        <title>Chromosome-level genome assembly of Triplophysa tibetana, a fish adapted to the harsh high-altitude environment of the Tibetan Plateau.</title>
        <authorList>
            <person name="Yang X."/>
            <person name="Liu H."/>
            <person name="Ma Z."/>
            <person name="Zou Y."/>
            <person name="Zou M."/>
            <person name="Mao Y."/>
            <person name="Li X."/>
            <person name="Wang H."/>
            <person name="Chen T."/>
            <person name="Wang W."/>
            <person name="Yang R."/>
        </authorList>
    </citation>
    <scope>NUCLEOTIDE SEQUENCE [LARGE SCALE GENOMIC DNA]</scope>
    <source>
        <strain evidence="4">TTIB1903HZAU</strain>
        <tissue evidence="4">Muscle</tissue>
    </source>
</reference>
<dbReference type="InterPro" id="IPR001811">
    <property type="entry name" value="Chemokine_IL8-like_dom"/>
</dbReference>
<gene>
    <name evidence="4" type="ORF">E1301_Tti001031</name>
</gene>
<comment type="caution">
    <text evidence="4">The sequence shown here is derived from an EMBL/GenBank/DDBJ whole genome shotgun (WGS) entry which is preliminary data.</text>
</comment>
<dbReference type="Proteomes" id="UP000324632">
    <property type="component" value="Chromosome 22"/>
</dbReference>
<dbReference type="EMBL" id="SOYY01000022">
    <property type="protein sequence ID" value="KAA0704654.1"/>
    <property type="molecule type" value="Genomic_DNA"/>
</dbReference>
<dbReference type="Pfam" id="PF00048">
    <property type="entry name" value="IL8"/>
    <property type="match status" value="1"/>
</dbReference>
<dbReference type="AlphaFoldDB" id="A0A5A9N3R2"/>